<evidence type="ECO:0000256" key="1">
    <source>
        <dbReference type="SAM" id="MobiDB-lite"/>
    </source>
</evidence>
<name>A0A5B8KVW2_9HYPH</name>
<reference evidence="2" key="1">
    <citation type="submission" date="2020-04" db="EMBL/GenBank/DDBJ databases">
        <title>Nitratireductor sp. nov. isolated from mangrove soil.</title>
        <authorList>
            <person name="Ye Y."/>
        </authorList>
    </citation>
    <scope>NUCLEOTIDE SEQUENCE</scope>
    <source>
        <strain evidence="2">SY7</strain>
    </source>
</reference>
<dbReference type="AlphaFoldDB" id="A0A5B8KVW2"/>
<organism evidence="2 3">
    <name type="scientific">Nitratireductor mangrovi</name>
    <dbReference type="NCBI Taxonomy" id="2599600"/>
    <lineage>
        <taxon>Bacteria</taxon>
        <taxon>Pseudomonadati</taxon>
        <taxon>Pseudomonadota</taxon>
        <taxon>Alphaproteobacteria</taxon>
        <taxon>Hyphomicrobiales</taxon>
        <taxon>Phyllobacteriaceae</taxon>
        <taxon>Nitratireductor</taxon>
    </lineage>
</organism>
<evidence type="ECO:0000313" key="3">
    <source>
        <dbReference type="Proteomes" id="UP000321389"/>
    </source>
</evidence>
<accession>A0A5B8KVW2</accession>
<evidence type="ECO:0000313" key="2">
    <source>
        <dbReference type="EMBL" id="QDY99649.1"/>
    </source>
</evidence>
<keyword evidence="3" id="KW-1185">Reference proteome</keyword>
<dbReference type="Proteomes" id="UP000321389">
    <property type="component" value="Chromosome"/>
</dbReference>
<dbReference type="KEGG" id="niy:FQ775_04255"/>
<proteinExistence type="predicted"/>
<dbReference type="RefSeq" id="WP_146298303.1">
    <property type="nucleotide sequence ID" value="NZ_CP042301.2"/>
</dbReference>
<sequence>MLNGDITLEELLNEPIIRKLMQRDGVSDGDILRLADQVRRRSRRHAPPLRGIAAAARSQPFHAGL</sequence>
<feature type="region of interest" description="Disordered" evidence="1">
    <location>
        <begin position="43"/>
        <end position="65"/>
    </location>
</feature>
<protein>
    <submittedName>
        <fullName evidence="2">Uncharacterized protein</fullName>
    </submittedName>
</protein>
<dbReference type="EMBL" id="CP042301">
    <property type="protein sequence ID" value="QDY99649.1"/>
    <property type="molecule type" value="Genomic_DNA"/>
</dbReference>
<dbReference type="OrthoDB" id="9808516at2"/>
<gene>
    <name evidence="2" type="ORF">FQ775_04255</name>
</gene>